<dbReference type="Proteomes" id="UP000250266">
    <property type="component" value="Unassembled WGS sequence"/>
</dbReference>
<keyword evidence="1" id="KW-1133">Transmembrane helix</keyword>
<organism evidence="2 3">
    <name type="scientific">Lepidopterella palustris CBS 459.81</name>
    <dbReference type="NCBI Taxonomy" id="1314670"/>
    <lineage>
        <taxon>Eukaryota</taxon>
        <taxon>Fungi</taxon>
        <taxon>Dikarya</taxon>
        <taxon>Ascomycota</taxon>
        <taxon>Pezizomycotina</taxon>
        <taxon>Dothideomycetes</taxon>
        <taxon>Pleosporomycetidae</taxon>
        <taxon>Mytilinidiales</taxon>
        <taxon>Argynnaceae</taxon>
        <taxon>Lepidopterella</taxon>
    </lineage>
</organism>
<dbReference type="SUPFAM" id="SSF56672">
    <property type="entry name" value="DNA/RNA polymerases"/>
    <property type="match status" value="1"/>
</dbReference>
<accession>A0A8E2J8J8</accession>
<dbReference type="InterPro" id="IPR043502">
    <property type="entry name" value="DNA/RNA_pol_sf"/>
</dbReference>
<evidence type="ECO:0000256" key="1">
    <source>
        <dbReference type="SAM" id="Phobius"/>
    </source>
</evidence>
<keyword evidence="3" id="KW-1185">Reference proteome</keyword>
<evidence type="ECO:0000313" key="2">
    <source>
        <dbReference type="EMBL" id="OCK72784.1"/>
    </source>
</evidence>
<feature type="non-terminal residue" evidence="2">
    <location>
        <position position="1"/>
    </location>
</feature>
<keyword evidence="1" id="KW-0812">Transmembrane</keyword>
<dbReference type="AlphaFoldDB" id="A0A8E2J8J8"/>
<name>A0A8E2J8J8_9PEZI</name>
<keyword evidence="1" id="KW-0472">Membrane</keyword>
<proteinExistence type="predicted"/>
<dbReference type="OrthoDB" id="3909595at2759"/>
<sequence>KTAFRYKYKLFKYLVILFRLINASFIIAYLNNILIFLKTKKEYKKYIELVL</sequence>
<feature type="transmembrane region" description="Helical" evidence="1">
    <location>
        <begin position="13"/>
        <end position="37"/>
    </location>
</feature>
<evidence type="ECO:0000313" key="3">
    <source>
        <dbReference type="Proteomes" id="UP000250266"/>
    </source>
</evidence>
<dbReference type="EMBL" id="KV746517">
    <property type="protein sequence ID" value="OCK72784.1"/>
    <property type="molecule type" value="Genomic_DNA"/>
</dbReference>
<protein>
    <submittedName>
        <fullName evidence="2">Uncharacterized protein</fullName>
    </submittedName>
</protein>
<gene>
    <name evidence="2" type="ORF">K432DRAFT_314940</name>
</gene>
<reference evidence="2 3" key="1">
    <citation type="journal article" date="2016" name="Nat. Commun.">
        <title>Ectomycorrhizal ecology is imprinted in the genome of the dominant symbiotic fungus Cenococcum geophilum.</title>
        <authorList>
            <consortium name="DOE Joint Genome Institute"/>
            <person name="Peter M."/>
            <person name="Kohler A."/>
            <person name="Ohm R.A."/>
            <person name="Kuo A."/>
            <person name="Krutzmann J."/>
            <person name="Morin E."/>
            <person name="Arend M."/>
            <person name="Barry K.W."/>
            <person name="Binder M."/>
            <person name="Choi C."/>
            <person name="Clum A."/>
            <person name="Copeland A."/>
            <person name="Grisel N."/>
            <person name="Haridas S."/>
            <person name="Kipfer T."/>
            <person name="LaButti K."/>
            <person name="Lindquist E."/>
            <person name="Lipzen A."/>
            <person name="Maire R."/>
            <person name="Meier B."/>
            <person name="Mihaltcheva S."/>
            <person name="Molinier V."/>
            <person name="Murat C."/>
            <person name="Poggeler S."/>
            <person name="Quandt C.A."/>
            <person name="Sperisen C."/>
            <person name="Tritt A."/>
            <person name="Tisserant E."/>
            <person name="Crous P.W."/>
            <person name="Henrissat B."/>
            <person name="Nehls U."/>
            <person name="Egli S."/>
            <person name="Spatafora J.W."/>
            <person name="Grigoriev I.V."/>
            <person name="Martin F.M."/>
        </authorList>
    </citation>
    <scope>NUCLEOTIDE SEQUENCE [LARGE SCALE GENOMIC DNA]</scope>
    <source>
        <strain evidence="2 3">CBS 459.81</strain>
    </source>
</reference>